<comment type="caution">
    <text evidence="2">The sequence shown here is derived from an EMBL/GenBank/DDBJ whole genome shotgun (WGS) entry which is preliminary data.</text>
</comment>
<dbReference type="EMBL" id="SRRQ01000008">
    <property type="protein sequence ID" value="TWW10759.1"/>
    <property type="molecule type" value="Genomic_DNA"/>
</dbReference>
<sequence>MIRRIRHKLVSILLVAIGYLVMWLIPVVTSVLSLSSIIVGMLSVFMSPLVGLRQGLRIGLMQLGLGVTMLGVGFLMAPVAWYSVRYLIRFVAGLTHLVGRILKRRLKEIV</sequence>
<keyword evidence="1" id="KW-0472">Membrane</keyword>
<reference evidence="2 3" key="1">
    <citation type="submission" date="2019-04" db="EMBL/GenBank/DDBJ databases">
        <title>In vitro growth and metabolic characteristics of meat-borne Lactobacillus algidus strains.</title>
        <authorList>
            <person name="Sade E."/>
            <person name="Per J."/>
            <person name="Tytti H."/>
            <person name="Johanna B.K."/>
        </authorList>
    </citation>
    <scope>NUCLEOTIDE SEQUENCE [LARGE SCALE GENOMIC DNA]</scope>
    <source>
        <strain evidence="2 3">LTS37-1</strain>
    </source>
</reference>
<proteinExistence type="predicted"/>
<accession>A0A5C6M972</accession>
<gene>
    <name evidence="2" type="ORF">LABALGLTS371_11020</name>
</gene>
<keyword evidence="1" id="KW-1133">Transmembrane helix</keyword>
<dbReference type="Proteomes" id="UP000321659">
    <property type="component" value="Unassembled WGS sequence"/>
</dbReference>
<dbReference type="AlphaFoldDB" id="A0A5C6M972"/>
<evidence type="ECO:0000313" key="2">
    <source>
        <dbReference type="EMBL" id="TWW10759.1"/>
    </source>
</evidence>
<name>A0A5C6M972_9LACO</name>
<organism evidence="2 3">
    <name type="scientific">Dellaglioa algida</name>
    <dbReference type="NCBI Taxonomy" id="105612"/>
    <lineage>
        <taxon>Bacteria</taxon>
        <taxon>Bacillati</taxon>
        <taxon>Bacillota</taxon>
        <taxon>Bacilli</taxon>
        <taxon>Lactobacillales</taxon>
        <taxon>Lactobacillaceae</taxon>
        <taxon>Dellaglioa</taxon>
    </lineage>
</organism>
<feature type="transmembrane region" description="Helical" evidence="1">
    <location>
        <begin position="59"/>
        <end position="80"/>
    </location>
</feature>
<dbReference type="RefSeq" id="WP_146302848.1">
    <property type="nucleotide sequence ID" value="NZ_JANXKZ010000008.1"/>
</dbReference>
<evidence type="ECO:0000256" key="1">
    <source>
        <dbReference type="SAM" id="Phobius"/>
    </source>
</evidence>
<protein>
    <submittedName>
        <fullName evidence="2">Uncharacterized protein</fullName>
    </submittedName>
</protein>
<feature type="transmembrane region" description="Helical" evidence="1">
    <location>
        <begin position="31"/>
        <end position="52"/>
    </location>
</feature>
<keyword evidence="1" id="KW-0812">Transmembrane</keyword>
<evidence type="ECO:0000313" key="3">
    <source>
        <dbReference type="Proteomes" id="UP000321659"/>
    </source>
</evidence>